<evidence type="ECO:0000256" key="7">
    <source>
        <dbReference type="ARBA" id="ARBA00022840"/>
    </source>
</evidence>
<dbReference type="PROSITE" id="PS50110">
    <property type="entry name" value="RESPONSE_REGULATORY"/>
    <property type="match status" value="1"/>
</dbReference>
<dbReference type="InterPro" id="IPR036097">
    <property type="entry name" value="HisK_dim/P_sf"/>
</dbReference>
<dbReference type="Gene3D" id="3.30.565.10">
    <property type="entry name" value="Histidine kinase-like ATPase, C-terminal domain"/>
    <property type="match status" value="1"/>
</dbReference>
<dbReference type="FunFam" id="3.30.565.10:FF:000037">
    <property type="entry name" value="Hybrid sensor histidine kinase/response regulator"/>
    <property type="match status" value="1"/>
</dbReference>
<evidence type="ECO:0000256" key="4">
    <source>
        <dbReference type="ARBA" id="ARBA00022679"/>
    </source>
</evidence>
<evidence type="ECO:0000256" key="5">
    <source>
        <dbReference type="ARBA" id="ARBA00022741"/>
    </source>
</evidence>
<dbReference type="Proteomes" id="UP000653730">
    <property type="component" value="Unassembled WGS sequence"/>
</dbReference>
<dbReference type="Gene3D" id="2.60.40.10">
    <property type="entry name" value="Immunoglobulins"/>
    <property type="match status" value="1"/>
</dbReference>
<accession>A0A926Q5A6</accession>
<evidence type="ECO:0000256" key="11">
    <source>
        <dbReference type="PROSITE-ProRule" id="PRU00169"/>
    </source>
</evidence>
<keyword evidence="7" id="KW-0067">ATP-binding</keyword>
<gene>
    <name evidence="15" type="ORF">IBL28_17420</name>
</gene>
<dbReference type="InterPro" id="IPR003661">
    <property type="entry name" value="HisK_dim/P_dom"/>
</dbReference>
<dbReference type="SUPFAM" id="SSF52172">
    <property type="entry name" value="CheY-like"/>
    <property type="match status" value="1"/>
</dbReference>
<dbReference type="EMBL" id="JACVDC010000071">
    <property type="protein sequence ID" value="MBC9797755.1"/>
    <property type="molecule type" value="Genomic_DNA"/>
</dbReference>
<dbReference type="Pfam" id="PF07494">
    <property type="entry name" value="Reg_prop"/>
    <property type="match status" value="7"/>
</dbReference>
<dbReference type="GO" id="GO:0005524">
    <property type="term" value="F:ATP binding"/>
    <property type="evidence" value="ECO:0007669"/>
    <property type="project" value="UniProtKB-KW"/>
</dbReference>
<keyword evidence="6" id="KW-0418">Kinase</keyword>
<dbReference type="InterPro" id="IPR018060">
    <property type="entry name" value="HTH_AraC"/>
</dbReference>
<evidence type="ECO:0000256" key="9">
    <source>
        <dbReference type="ARBA" id="ARBA00023015"/>
    </source>
</evidence>
<evidence type="ECO:0000256" key="6">
    <source>
        <dbReference type="ARBA" id="ARBA00022777"/>
    </source>
</evidence>
<dbReference type="InterPro" id="IPR009057">
    <property type="entry name" value="Homeodomain-like_sf"/>
</dbReference>
<evidence type="ECO:0000256" key="8">
    <source>
        <dbReference type="ARBA" id="ARBA00023012"/>
    </source>
</evidence>
<dbReference type="SMART" id="SM00448">
    <property type="entry name" value="REC"/>
    <property type="match status" value="1"/>
</dbReference>
<keyword evidence="9" id="KW-0805">Transcription regulation</keyword>
<keyword evidence="10" id="KW-0804">Transcription</keyword>
<dbReference type="Pfam" id="PF00512">
    <property type="entry name" value="HisKA"/>
    <property type="match status" value="1"/>
</dbReference>
<dbReference type="Pfam" id="PF00072">
    <property type="entry name" value="Response_reg"/>
    <property type="match status" value="1"/>
</dbReference>
<dbReference type="FunFam" id="1.10.287.130:FF:000034">
    <property type="entry name" value="Two-component system sensor histidine kinase/response regulator"/>
    <property type="match status" value="1"/>
</dbReference>
<dbReference type="InterPro" id="IPR015943">
    <property type="entry name" value="WD40/YVTN_repeat-like_dom_sf"/>
</dbReference>
<dbReference type="SMART" id="SM00388">
    <property type="entry name" value="HisKA"/>
    <property type="match status" value="1"/>
</dbReference>
<protein>
    <recommendedName>
        <fullName evidence="2">histidine kinase</fullName>
        <ecNumber evidence="2">2.7.13.3</ecNumber>
    </recommendedName>
</protein>
<dbReference type="InterPro" id="IPR005467">
    <property type="entry name" value="His_kinase_dom"/>
</dbReference>
<dbReference type="PROSITE" id="PS01124">
    <property type="entry name" value="HTH_ARAC_FAMILY_2"/>
    <property type="match status" value="1"/>
</dbReference>
<dbReference type="SUPFAM" id="SSF63829">
    <property type="entry name" value="Calcium-dependent phosphotriesterase"/>
    <property type="match status" value="3"/>
</dbReference>
<proteinExistence type="predicted"/>
<name>A0A926Q5A6_9FLAO</name>
<comment type="catalytic activity">
    <reaction evidence="1">
        <text>ATP + protein L-histidine = ADP + protein N-phospho-L-histidine.</text>
        <dbReference type="EC" id="2.7.13.3"/>
    </reaction>
</comment>
<organism evidence="15 16">
    <name type="scientific">Sinomicrobium weinanense</name>
    <dbReference type="NCBI Taxonomy" id="2842200"/>
    <lineage>
        <taxon>Bacteria</taxon>
        <taxon>Pseudomonadati</taxon>
        <taxon>Bacteroidota</taxon>
        <taxon>Flavobacteriia</taxon>
        <taxon>Flavobacteriales</taxon>
        <taxon>Flavobacteriaceae</taxon>
        <taxon>Sinomicrobium</taxon>
    </lineage>
</organism>
<reference evidence="15 16" key="1">
    <citation type="submission" date="2020-09" db="EMBL/GenBank/DDBJ databases">
        <title>Sinomicrobium weinanense sp. nov., a halophilic bacteria isolated from saline-alkali soil.</title>
        <authorList>
            <person name="Wu P."/>
            <person name="Ren H."/>
            <person name="Mei Y."/>
            <person name="Liang Y."/>
            <person name="Chen Z."/>
        </authorList>
    </citation>
    <scope>NUCLEOTIDE SEQUENCE [LARGE SCALE GENOMIC DNA]</scope>
    <source>
        <strain evidence="15 16">FJxs</strain>
    </source>
</reference>
<keyword evidence="3 11" id="KW-0597">Phosphoprotein</keyword>
<dbReference type="CDD" id="cd17574">
    <property type="entry name" value="REC_OmpR"/>
    <property type="match status" value="1"/>
</dbReference>
<keyword evidence="16" id="KW-1185">Reference proteome</keyword>
<dbReference type="GO" id="GO:0043565">
    <property type="term" value="F:sequence-specific DNA binding"/>
    <property type="evidence" value="ECO:0007669"/>
    <property type="project" value="InterPro"/>
</dbReference>
<dbReference type="InterPro" id="IPR011123">
    <property type="entry name" value="Y_Y_Y"/>
</dbReference>
<dbReference type="SMART" id="SM00342">
    <property type="entry name" value="HTH_ARAC"/>
    <property type="match status" value="1"/>
</dbReference>
<feature type="domain" description="Response regulatory" evidence="14">
    <location>
        <begin position="1072"/>
        <end position="1187"/>
    </location>
</feature>
<dbReference type="SUPFAM" id="SSF46689">
    <property type="entry name" value="Homeodomain-like"/>
    <property type="match status" value="1"/>
</dbReference>
<evidence type="ECO:0000256" key="2">
    <source>
        <dbReference type="ARBA" id="ARBA00012438"/>
    </source>
</evidence>
<evidence type="ECO:0000259" key="14">
    <source>
        <dbReference type="PROSITE" id="PS50110"/>
    </source>
</evidence>
<dbReference type="Pfam" id="PF12833">
    <property type="entry name" value="HTH_18"/>
    <property type="match status" value="1"/>
</dbReference>
<evidence type="ECO:0000259" key="13">
    <source>
        <dbReference type="PROSITE" id="PS50109"/>
    </source>
</evidence>
<evidence type="ECO:0000313" key="15">
    <source>
        <dbReference type="EMBL" id="MBC9797755.1"/>
    </source>
</evidence>
<feature type="domain" description="Histidine kinase" evidence="13">
    <location>
        <begin position="815"/>
        <end position="1031"/>
    </location>
</feature>
<dbReference type="InterPro" id="IPR011006">
    <property type="entry name" value="CheY-like_superfamily"/>
</dbReference>
<dbReference type="Gene3D" id="1.10.10.60">
    <property type="entry name" value="Homeodomain-like"/>
    <property type="match status" value="1"/>
</dbReference>
<dbReference type="Pfam" id="PF02518">
    <property type="entry name" value="HATPase_c"/>
    <property type="match status" value="1"/>
</dbReference>
<comment type="caution">
    <text evidence="15">The sequence shown here is derived from an EMBL/GenBank/DDBJ whole genome shotgun (WGS) entry which is preliminary data.</text>
</comment>
<feature type="domain" description="HTH araC/xylS-type" evidence="12">
    <location>
        <begin position="1219"/>
        <end position="1318"/>
    </location>
</feature>
<keyword evidence="4" id="KW-0808">Transferase</keyword>
<dbReference type="EC" id="2.7.13.3" evidence="2"/>
<dbReference type="Gene3D" id="3.40.50.2300">
    <property type="match status" value="1"/>
</dbReference>
<dbReference type="InterPro" id="IPR001789">
    <property type="entry name" value="Sig_transdc_resp-reg_receiver"/>
</dbReference>
<dbReference type="PANTHER" id="PTHR43547">
    <property type="entry name" value="TWO-COMPONENT HISTIDINE KINASE"/>
    <property type="match status" value="1"/>
</dbReference>
<dbReference type="Gene3D" id="1.10.287.130">
    <property type="match status" value="1"/>
</dbReference>
<dbReference type="InterPro" id="IPR013783">
    <property type="entry name" value="Ig-like_fold"/>
</dbReference>
<dbReference type="Gene3D" id="2.130.10.10">
    <property type="entry name" value="YVTN repeat-like/Quinoprotein amine dehydrogenase"/>
    <property type="match status" value="2"/>
</dbReference>
<dbReference type="InterPro" id="IPR004358">
    <property type="entry name" value="Sig_transdc_His_kin-like_C"/>
</dbReference>
<dbReference type="SUPFAM" id="SSF55874">
    <property type="entry name" value="ATPase domain of HSP90 chaperone/DNA topoisomerase II/histidine kinase"/>
    <property type="match status" value="1"/>
</dbReference>
<feature type="modified residue" description="4-aspartylphosphate" evidence="11">
    <location>
        <position position="1120"/>
    </location>
</feature>
<dbReference type="SUPFAM" id="SSF47384">
    <property type="entry name" value="Homodimeric domain of signal transducing histidine kinase"/>
    <property type="match status" value="1"/>
</dbReference>
<dbReference type="InterPro" id="IPR003594">
    <property type="entry name" value="HATPase_dom"/>
</dbReference>
<evidence type="ECO:0000256" key="1">
    <source>
        <dbReference type="ARBA" id="ARBA00000085"/>
    </source>
</evidence>
<keyword evidence="8" id="KW-0902">Two-component regulatory system</keyword>
<evidence type="ECO:0000256" key="3">
    <source>
        <dbReference type="ARBA" id="ARBA00022553"/>
    </source>
</evidence>
<dbReference type="GO" id="GO:0000155">
    <property type="term" value="F:phosphorelay sensor kinase activity"/>
    <property type="evidence" value="ECO:0007669"/>
    <property type="project" value="InterPro"/>
</dbReference>
<dbReference type="GO" id="GO:0003700">
    <property type="term" value="F:DNA-binding transcription factor activity"/>
    <property type="evidence" value="ECO:0007669"/>
    <property type="project" value="InterPro"/>
</dbReference>
<dbReference type="PRINTS" id="PR00344">
    <property type="entry name" value="BCTRLSENSOR"/>
</dbReference>
<dbReference type="PROSITE" id="PS50109">
    <property type="entry name" value="HIS_KIN"/>
    <property type="match status" value="1"/>
</dbReference>
<dbReference type="CDD" id="cd00082">
    <property type="entry name" value="HisKA"/>
    <property type="match status" value="1"/>
</dbReference>
<dbReference type="Pfam" id="PF07495">
    <property type="entry name" value="Y_Y_Y"/>
    <property type="match status" value="1"/>
</dbReference>
<evidence type="ECO:0000259" key="12">
    <source>
        <dbReference type="PROSITE" id="PS01124"/>
    </source>
</evidence>
<evidence type="ECO:0000256" key="10">
    <source>
        <dbReference type="ARBA" id="ARBA00023163"/>
    </source>
</evidence>
<dbReference type="InterPro" id="IPR011110">
    <property type="entry name" value="Reg_prop"/>
</dbReference>
<sequence length="1340" mass="153254">MRYFRGVSVDDGLSQSTVFSIVQGALGFIWMGTQDGLNRYDGRSVTTYRPVSGDPRSLRSAYIRSAFKDSRDRLWIGGDKGVSRYDYSSDDFTNFPLPYKSGEWYISSITEDKNGVLWAGSNSGQIFYLEEGASDFTELKFDKVNLNIHRINTLLCMDDRLYIGADEGLFGYHFGTGTFTAIDLGRYKYMINDLLPEKDRLWIATEGGGLLCYRFRDKSVKQYLHQTGDPDSLADNTVRSIEKDDEGYLWVGSFRGLSILDVDEENFVNYYHSSTIPYTISQNSVRSVYRDKQGGMWLGTYYGGANYYHRNDIKFNLLNFNSGSAALNDQVVNVIKEDRKGNFWIGSNDKGLNYWDREKNRVKFYSHDEKVQGSLSSNNIKAIAFDDDENLLIGTHNAGLNYFNPITGKNIKYQHSSGDPESISGNMVYALLKDHKNKIWVGTRSGLDLFDPSRGTFTHFYLDRMGNRLTSDQITYMMEDSRNRIWIGTSRGVNIFYPDKMLFESLSGAEGEGILNKDVITCIAEDGRGRIWIGTRNGLKCYDEKNGFTVYDTSNGLPNNVIYGLLVDDEGLLWISTNKGLARFNPDTGQVQLFDHKDGLQSNQFNLYAFYKASDGMMLFGGINGLSYFYPESIRQEPLKLAITFTGLDIYNDRVNPENESPILNGHINEVKKVVFGPDQKQFTFYFNAFNYISPNKVTYQYKLDGYDQQWQTTEEIPRASYANLPAGTYYLQVRAVGPKGGQSAVRAIEVDIRPYWWNSNWFYITVAVVFVLGVYISYKVVTERLQTLHQLKIERIEREKSEAVNKMKMEFFTNVSHEFRTPLTLILAPVEEILNNSSVDKSVKKQLQLIMQNTKRLLFLVDQLMDFRKVELGSFRLNMTTSDLVGFTHDIYTSFAPLSNKKNLKYTYRTTEAELIATFDKDSVRKICFNLLSNAFKFTGEGGSVEFRLSRSEEGYAVIEVKDSGIGIAENLRERIFDRFYQVNGNETGLGSGIGLALTRHLVEEHRGFIEVESCPQKGSSFIVMLPLDHSDGVKDTANNRKPPKEEIKLLNEKNDAGMDDLVQEGDQREKLLIVEDNIEIVNYLEEYFLRYYAIVTASDGREALDIIDHVYVDIVVCDIMMPGMDGFLFCKKVKQNIKTSHIPVVLLTARKELDQQIEGFEVGADDYVTKPFSIRLLHAKIENIIRSRKRLRAYYAQNKEVVPENLAHNARDEEFLKEALRIVEENIAEPDFSVDEFSKKIGMSRSNLYLKFKAITGESATDFMKRIRFNKAVKLIETQKYTTAQVAYMSGFNSPSYFSTSFKQYFGYIPTKHMELQHNNRDENNEISPSEREGEPLP</sequence>
<dbReference type="SMART" id="SM00387">
    <property type="entry name" value="HATPase_c"/>
    <property type="match status" value="1"/>
</dbReference>
<dbReference type="PANTHER" id="PTHR43547:SF2">
    <property type="entry name" value="HYBRID SIGNAL TRANSDUCTION HISTIDINE KINASE C"/>
    <property type="match status" value="1"/>
</dbReference>
<dbReference type="InterPro" id="IPR036890">
    <property type="entry name" value="HATPase_C_sf"/>
</dbReference>
<keyword evidence="5" id="KW-0547">Nucleotide-binding</keyword>
<evidence type="ECO:0000313" key="16">
    <source>
        <dbReference type="Proteomes" id="UP000653730"/>
    </source>
</evidence>